<dbReference type="InterPro" id="IPR018490">
    <property type="entry name" value="cNMP-bd_dom_sf"/>
</dbReference>
<evidence type="ECO:0000256" key="7">
    <source>
        <dbReference type="ARBA" id="ARBA00022801"/>
    </source>
</evidence>
<dbReference type="FunFam" id="2.60.120.10:FF:000022">
    <property type="entry name" value="Patatin like phospholipase domain containing 7"/>
    <property type="match status" value="1"/>
</dbReference>
<keyword evidence="11 19" id="KW-0443">Lipid metabolism</keyword>
<dbReference type="GO" id="GO:0031122">
    <property type="term" value="P:cytoplasmic microtubule organization"/>
    <property type="evidence" value="ECO:0007669"/>
    <property type="project" value="TreeGrafter"/>
</dbReference>
<feature type="compositionally biased region" description="Polar residues" evidence="20">
    <location>
        <begin position="1888"/>
        <end position="1900"/>
    </location>
</feature>
<feature type="compositionally biased region" description="Acidic residues" evidence="20">
    <location>
        <begin position="1820"/>
        <end position="1830"/>
    </location>
</feature>
<comment type="catalytic activity">
    <reaction evidence="15">
        <text>1-hexadecanoyl-sn-glycero-3-phosphate + H2O = sn-glycerol 3-phosphate + hexadecanoate + H(+)</text>
        <dbReference type="Rhea" id="RHEA:49092"/>
        <dbReference type="ChEBI" id="CHEBI:7896"/>
        <dbReference type="ChEBI" id="CHEBI:15377"/>
        <dbReference type="ChEBI" id="CHEBI:15378"/>
        <dbReference type="ChEBI" id="CHEBI:57518"/>
        <dbReference type="ChEBI" id="CHEBI:57597"/>
    </reaction>
    <physiologicalReaction direction="left-to-right" evidence="15">
        <dbReference type="Rhea" id="RHEA:49093"/>
    </physiologicalReaction>
</comment>
<proteinExistence type="inferred from homology"/>
<dbReference type="SMART" id="SM01051">
    <property type="entry name" value="CAMSAP_CKK"/>
    <property type="match status" value="1"/>
</dbReference>
<feature type="compositionally biased region" description="Polar residues" evidence="20">
    <location>
        <begin position="1716"/>
        <end position="1729"/>
    </location>
</feature>
<dbReference type="InterPro" id="IPR058042">
    <property type="entry name" value="CAMSAP_N"/>
</dbReference>
<feature type="short sequence motif" description="DGA/G" evidence="19">
    <location>
        <begin position="1034"/>
        <end position="1036"/>
    </location>
</feature>
<gene>
    <name evidence="26" type="ORF">TREES_T100020098</name>
</gene>
<evidence type="ECO:0000256" key="4">
    <source>
        <dbReference type="ARBA" id="ARBA00022490"/>
    </source>
</evidence>
<evidence type="ECO:0000259" key="24">
    <source>
        <dbReference type="PROSITE" id="PS51508"/>
    </source>
</evidence>
<reference evidence="27" key="1">
    <citation type="submission" date="2012-07" db="EMBL/GenBank/DDBJ databases">
        <title>Genome of the Chinese tree shrew, a rising model animal genetically related to primates.</title>
        <authorList>
            <person name="Zhang G."/>
            <person name="Fan Y."/>
            <person name="Yao Y."/>
            <person name="Huang Z."/>
        </authorList>
    </citation>
    <scope>NUCLEOTIDE SEQUENCE [LARGE SCALE GENOMIC DNA]</scope>
</reference>
<comment type="catalytic activity">
    <reaction evidence="17">
        <text>1-hexadecanoyl-sn-glycero-3-phosphocholine + H2O = sn-glycerol 3-phosphocholine + hexadecanoate + H(+)</text>
        <dbReference type="Rhea" id="RHEA:40435"/>
        <dbReference type="ChEBI" id="CHEBI:7896"/>
        <dbReference type="ChEBI" id="CHEBI:15377"/>
        <dbReference type="ChEBI" id="CHEBI:15378"/>
        <dbReference type="ChEBI" id="CHEBI:16870"/>
        <dbReference type="ChEBI" id="CHEBI:72998"/>
    </reaction>
    <physiologicalReaction direction="left-to-right" evidence="17">
        <dbReference type="Rhea" id="RHEA:40436"/>
    </physiologicalReaction>
</comment>
<dbReference type="Pfam" id="PF00027">
    <property type="entry name" value="cNMP_binding"/>
    <property type="match status" value="2"/>
</dbReference>
<keyword evidence="27" id="KW-1185">Reference proteome</keyword>
<dbReference type="InterPro" id="IPR038209">
    <property type="entry name" value="CKK_dom_sf"/>
</dbReference>
<dbReference type="PANTHER" id="PTHR21595">
    <property type="entry name" value="PATRONIN"/>
    <property type="match status" value="1"/>
</dbReference>
<feature type="domain" description="Cyclic nucleotide-binding" evidence="23">
    <location>
        <begin position="471"/>
        <end position="572"/>
    </location>
</feature>
<comment type="similarity">
    <text evidence="18">Belongs to the CAMSAP1 family.</text>
</comment>
<dbReference type="GO" id="GO:0005516">
    <property type="term" value="F:calmodulin binding"/>
    <property type="evidence" value="ECO:0007669"/>
    <property type="project" value="InterPro"/>
</dbReference>
<feature type="compositionally biased region" description="Basic and acidic residues" evidence="20">
    <location>
        <begin position="1734"/>
        <end position="1745"/>
    </location>
</feature>
<feature type="compositionally biased region" description="Low complexity" evidence="20">
    <location>
        <begin position="1746"/>
        <end position="1768"/>
    </location>
</feature>
<sequence length="2370" mass="256967">MTEQEGAGGVPALGEGSAERICGTQPVPFVPQVLGVMIGAGVAVVVTAVVILLVVRRLRVPKTPAPEGPRYRFRKRDKVLFYGRKIMRKVSQSTSSLVDASVSTTSRPRMKKKLKMLNIAKKILRIQKETPTLQRKEPPPAVLEADLTEGDLANSHLPSEVLYMLKNVRVLGHFEKPLFLELCRHMVFQRLGQGDYVFRPGQPDASIYVVQDGLLELCLPGPDGKECVVKEVVPGDSVNSLLSILDVITGHQHPQRTVSARAARDSTVLRRPVEAFCSIIMVRLQRVTFLALHNYLGLTNELFSHEIQPLRLFPSPGLPTRTSPVRGSKRVVSASATEEPREAPGRPPDPTGAPLPGPAGDPVKPTSLDAPSAPLLSRCISMPVDISGLQGPRSDFDMAYERGRISVSLQEEASQGPPAAPARTPTQEPREQPAGACEYSYCEDESAPGGCPFGPYQGRQTSTIFEAAKRELAKLMRIEDPALLNSRVLLHHAKAGTIIARQGDQDVSLHFVLWGCLHVYQRMIDKAEDVCLFVAQPGELVGQLAVLTGEPLIFTLRAQRDCTFLRISKSDFYEYDGARGQGGGGSGRIPTQVRSAVGKSSFGPQQGDRSDCTYIVLNGRLRSVIQRCNGKKELVGEYGRGDLVGVVVTRLIHLLSQKILGDLQQLPGPFPGSGLGVPPPSELTNPASNLATVAVLPVCAEVPMVAFTLELQHALQAIGPTLLLNSDIIRARLGASALDSIQEFRLSGWLAQQEDAHRIVLYQTDASLTPWTVRCLRQADCILIVGLGDQEPTLGQLEQMLENTAVRALKQLVLLHREEGPGPTRTVEWLNMRSWCSGHLHLRCPRRLFSRRSPAKLRELYEKVFSRRVDRHSDFSRLARVLTGNTIALVLGGGGARGCSHIGVLKALEEAGVPVDLVGGTSIGSFIGALYAEERSASRTKQRAREWAKSMTSVLEPVLDLTYPVTSMFTGSAFNRSIHRDLWLPYFNVTTDITASAMRVHKDGSLWRYVRASMTLSGYLPPLCDPKDGHLLMDGGYINNLPGNRLTPDPYPTADIARSMGAKTVIAIDVGSQDETDLSTYGDSLSGWWLLWKRLNPWADKVKVPDMAEIQSRLAYVSCVRQLEVVKSSSYCEYLRPPIDCFKTMDFGKFDQIYDVGYQHGKAVFGGWSRGNIIEKMLTDRRSTDLNENRRADVLAFPTSGFTDLAEIVSRIEPPTSYVSDGCADGEESDCLTEYEEDVGPDCSRDEGGSPEGASPSTASEMCSAWRQALPQLETPPSPSALLALLARRGTVPALPERPVREADLRHQPILMGAHLAVIDALMVAFAFEWTKTLPGPLALPSLEHKLLFWVDTTVRRLQQKTEQEAAQRASPAAPAEALGKAWAHAIAFCLKESGSKPPMIRYRKDRAVARRAPCFPNVTTLQDLASGAALAATIHCYCPQLLRLEEVCLKDPMSVADSLYNLQLVQDFCASRLPRGCPLALEDLLYVPPPLKVNLVVLLAEMFVCFEVLKPDFVQVKDLPDGHAASPRGTEASPPQNTSGSRYGPLSGSLKSSPSMSHMEALGKAWNRQLSRPLSQAVSFSTPFGLDSDVDVVMGDPVLLRSVSSDSLGPPRPMPARTPTQPAPEPGDLPTIEEALQIIHSAEPRLLPDGAADGSFYLHSPEGPSKPPLSSSYPSEGALKPPAYVPHPEAPSKPSPCPLGEISKAPAPSEGSPKAVTSSPVATNSEVKMTSFAERKKQLVKAEAESGAGSPTSAPSAPEALSSEMSELGARLEEKRRAIEAQKRRIEAIFAKHRQRLGKSAFLQVQPREAAGEVAGEAAEAEAEAEAEQEQGPAPGGERPAGEGQGEPSSRPKSVTFSPELGLLPPEGLGDYNRAVTKLSAALSSLQRDMQRLTDQQQRLLAPPEAPGPAPPPAAWVIPGPTGPKAASPSPARRAPAARRSPGPGPSPTPRSPKHARPAELRLAPLTRVLTPPHDVDSLPHLRKFSPSQVPVQTRSSILLAEGTPPEEPAARPALIEIPLGSLEAPAAEEEGDGSPPGAEDSLEEEASSEGEPRAGLGFFYKDEDKPEDEMAQKRASLLERQQRRAEEARRRKQWQEAEKEAARLAQEEASAPVPVAPTAPAPVPAAAPAPAARAPAEEEVGPRRGEWGLTECLPSPGSRLSKIYSQSTLSLSTVANETPNNLGVKRPTSRAPSPSGLVSPSRLPGSRERDWENGSNASSPASVPEYTGPRLYKEPSAKSNKFIIHNALSHCCLAGKVNEPQKNRILEEIEKSKANHFLILFRDSSCQFRALYTLSGETEELSRLAGYGPRTVRPAMVEGIYKYNSDRKRFTQIPAKTMSMSVDAFTIQGHLWQSKKPTTPKKGGSTPK</sequence>
<evidence type="ECO:0000256" key="18">
    <source>
        <dbReference type="PROSITE-ProRule" id="PRU00841"/>
    </source>
</evidence>
<feature type="domain" description="Calponin-homology (CH)" evidence="22">
    <location>
        <begin position="1394"/>
        <end position="1505"/>
    </location>
</feature>
<keyword evidence="10" id="KW-0175">Coiled coil</keyword>
<evidence type="ECO:0000256" key="9">
    <source>
        <dbReference type="ARBA" id="ARBA00022989"/>
    </source>
</evidence>
<keyword evidence="13" id="KW-0206">Cytoskeleton</keyword>
<dbReference type="FunFam" id="3.10.20.360:FF:000001">
    <property type="entry name" value="Calmodulin-regulated spectrin-associated protein 3 isoform 2"/>
    <property type="match status" value="1"/>
</dbReference>
<feature type="short sequence motif" description="GXGXXG" evidence="19">
    <location>
        <begin position="893"/>
        <end position="898"/>
    </location>
</feature>
<dbReference type="GO" id="GO:0004622">
    <property type="term" value="F:phosphatidylcholine lysophospholipase activity"/>
    <property type="evidence" value="ECO:0007669"/>
    <property type="project" value="UniProtKB-EC"/>
</dbReference>
<feature type="active site" description="Proton acceptor" evidence="19">
    <location>
        <position position="1034"/>
    </location>
</feature>
<dbReference type="GO" id="GO:0016042">
    <property type="term" value="P:lipid catabolic process"/>
    <property type="evidence" value="ECO:0007669"/>
    <property type="project" value="UniProtKB-UniRule"/>
</dbReference>
<dbReference type="InterPro" id="IPR014797">
    <property type="entry name" value="CKK_CAMSAP"/>
</dbReference>
<dbReference type="FunCoup" id="L8Y6M6">
    <property type="interactions" value="1530"/>
</dbReference>
<feature type="short sequence motif" description="GXSXG" evidence="19">
    <location>
        <begin position="920"/>
        <end position="924"/>
    </location>
</feature>
<evidence type="ECO:0000256" key="2">
    <source>
        <dbReference type="ARBA" id="ARBA00004643"/>
    </source>
</evidence>
<feature type="domain" description="Cyclic nucleotide-binding" evidence="23">
    <location>
        <begin position="605"/>
        <end position="645"/>
    </location>
</feature>
<dbReference type="Pfam" id="PF17095">
    <property type="entry name" value="CAMSAP_CC1"/>
    <property type="match status" value="1"/>
</dbReference>
<dbReference type="GO" id="GO:0046470">
    <property type="term" value="P:phosphatidylcholine metabolic process"/>
    <property type="evidence" value="ECO:0007669"/>
    <property type="project" value="InterPro"/>
</dbReference>
<feature type="region of interest" description="Disordered" evidence="20">
    <location>
        <begin position="1523"/>
        <end position="1557"/>
    </location>
</feature>
<keyword evidence="8 19" id="KW-0442">Lipid degradation</keyword>
<keyword evidence="9 21" id="KW-1133">Transmembrane helix</keyword>
<evidence type="ECO:0000256" key="21">
    <source>
        <dbReference type="SAM" id="Phobius"/>
    </source>
</evidence>
<dbReference type="PANTHER" id="PTHR21595:SF2">
    <property type="entry name" value="CALMODULIN-REGULATED SPECTRIN-ASSOCIATED PROTEIN 3"/>
    <property type="match status" value="1"/>
</dbReference>
<dbReference type="Pfam" id="PF25532">
    <property type="entry name" value="CH_CAMSAP2_N"/>
    <property type="match status" value="1"/>
</dbReference>
<dbReference type="SUPFAM" id="SSF47576">
    <property type="entry name" value="Calponin-homology domain, CH-domain"/>
    <property type="match status" value="1"/>
</dbReference>
<feature type="compositionally biased region" description="Low complexity" evidence="20">
    <location>
        <begin position="1860"/>
        <end position="1871"/>
    </location>
</feature>
<evidence type="ECO:0000256" key="8">
    <source>
        <dbReference type="ARBA" id="ARBA00022963"/>
    </source>
</evidence>
<protein>
    <submittedName>
        <fullName evidence="26">Neuropathy target esterase</fullName>
    </submittedName>
</protein>
<dbReference type="PROSITE" id="PS51635">
    <property type="entry name" value="PNPLA"/>
    <property type="match status" value="1"/>
</dbReference>
<dbReference type="Gene3D" id="3.40.1090.10">
    <property type="entry name" value="Cytosolic phospholipase A2 catalytic domain"/>
    <property type="match status" value="2"/>
</dbReference>
<keyword evidence="6 18" id="KW-0493">Microtubule</keyword>
<feature type="compositionally biased region" description="Basic and acidic residues" evidence="20">
    <location>
        <begin position="2062"/>
        <end position="2108"/>
    </location>
</feature>
<evidence type="ECO:0000256" key="17">
    <source>
        <dbReference type="ARBA" id="ARBA00048656"/>
    </source>
</evidence>
<dbReference type="PROSITE" id="PS50021">
    <property type="entry name" value="CH"/>
    <property type="match status" value="1"/>
</dbReference>
<feature type="region of interest" description="Disordered" evidence="20">
    <location>
        <begin position="315"/>
        <end position="371"/>
    </location>
</feature>
<feature type="region of interest" description="Disordered" evidence="20">
    <location>
        <begin position="1888"/>
        <end position="2161"/>
    </location>
</feature>
<dbReference type="InterPro" id="IPR031372">
    <property type="entry name" value="CAMSAP_CC1"/>
</dbReference>
<evidence type="ECO:0000256" key="5">
    <source>
        <dbReference type="ARBA" id="ARBA00022692"/>
    </source>
</evidence>
<evidence type="ECO:0000256" key="20">
    <source>
        <dbReference type="SAM" id="MobiDB-lite"/>
    </source>
</evidence>
<evidence type="ECO:0000259" key="22">
    <source>
        <dbReference type="PROSITE" id="PS50021"/>
    </source>
</evidence>
<evidence type="ECO:0000259" key="23">
    <source>
        <dbReference type="PROSITE" id="PS50042"/>
    </source>
</evidence>
<dbReference type="Pfam" id="PF08683">
    <property type="entry name" value="CAMSAP_CKK"/>
    <property type="match status" value="1"/>
</dbReference>
<evidence type="ECO:0000256" key="13">
    <source>
        <dbReference type="ARBA" id="ARBA00023212"/>
    </source>
</evidence>
<dbReference type="InterPro" id="IPR032940">
    <property type="entry name" value="CAMSAP"/>
</dbReference>
<feature type="compositionally biased region" description="Pro residues" evidence="20">
    <location>
        <begin position="1611"/>
        <end position="1628"/>
    </location>
</feature>
<evidence type="ECO:0000256" key="14">
    <source>
        <dbReference type="ARBA" id="ARBA00047314"/>
    </source>
</evidence>
<comment type="catalytic activity">
    <reaction evidence="16">
        <text>a 1-acyl-sn-glycero-3-phosphocholine + H2O = sn-glycerol 3-phosphocholine + a fatty acid + H(+)</text>
        <dbReference type="Rhea" id="RHEA:15177"/>
        <dbReference type="ChEBI" id="CHEBI:15377"/>
        <dbReference type="ChEBI" id="CHEBI:15378"/>
        <dbReference type="ChEBI" id="CHEBI:16870"/>
        <dbReference type="ChEBI" id="CHEBI:28868"/>
        <dbReference type="ChEBI" id="CHEBI:58168"/>
        <dbReference type="EC" id="3.1.1.5"/>
    </reaction>
    <physiologicalReaction direction="left-to-right" evidence="16">
        <dbReference type="Rhea" id="RHEA:15178"/>
    </physiologicalReaction>
</comment>
<evidence type="ECO:0000256" key="19">
    <source>
        <dbReference type="PROSITE-ProRule" id="PRU01161"/>
    </source>
</evidence>
<feature type="region of interest" description="Disordered" evidence="20">
    <location>
        <begin position="1651"/>
        <end position="1771"/>
    </location>
</feature>
<feature type="compositionally biased region" description="Pro residues" evidence="20">
    <location>
        <begin position="1905"/>
        <end position="1915"/>
    </location>
</feature>
<dbReference type="Pfam" id="PF24179">
    <property type="entry name" value="NTE_Ploop"/>
    <property type="match status" value="1"/>
</dbReference>
<organism evidence="26 27">
    <name type="scientific">Tupaia chinensis</name>
    <name type="common">Chinese tree shrew</name>
    <name type="synonym">Tupaia belangeri chinensis</name>
    <dbReference type="NCBI Taxonomy" id="246437"/>
    <lineage>
        <taxon>Eukaryota</taxon>
        <taxon>Metazoa</taxon>
        <taxon>Chordata</taxon>
        <taxon>Craniata</taxon>
        <taxon>Vertebrata</taxon>
        <taxon>Euteleostomi</taxon>
        <taxon>Mammalia</taxon>
        <taxon>Eutheria</taxon>
        <taxon>Euarchontoglires</taxon>
        <taxon>Scandentia</taxon>
        <taxon>Tupaiidae</taxon>
        <taxon>Tupaia</taxon>
    </lineage>
</organism>
<dbReference type="Gene3D" id="3.10.20.360">
    <property type="entry name" value="CKK domain"/>
    <property type="match status" value="1"/>
</dbReference>
<keyword evidence="5 21" id="KW-0812">Transmembrane</keyword>
<keyword evidence="12 21" id="KW-0472">Membrane</keyword>
<name>L8Y6M6_TUPCH</name>
<dbReference type="InterPro" id="IPR001423">
    <property type="entry name" value="LysoPLipase_patatin_CS"/>
</dbReference>
<dbReference type="GO" id="GO:0005789">
    <property type="term" value="C:endoplasmic reticulum membrane"/>
    <property type="evidence" value="ECO:0007669"/>
    <property type="project" value="UniProtKB-SubCell"/>
</dbReference>
<comment type="catalytic activity">
    <reaction evidence="14">
        <text>1-(9Z-octadecenoyl)-sn-glycero-3-phosphocholine + H2O = sn-glycerol 3-phosphocholine + (9Z)-octadecenoate + H(+)</text>
        <dbReference type="Rhea" id="RHEA:40807"/>
        <dbReference type="ChEBI" id="CHEBI:15377"/>
        <dbReference type="ChEBI" id="CHEBI:15378"/>
        <dbReference type="ChEBI" id="CHEBI:16870"/>
        <dbReference type="ChEBI" id="CHEBI:28610"/>
        <dbReference type="ChEBI" id="CHEBI:30823"/>
    </reaction>
    <physiologicalReaction direction="left-to-right" evidence="14">
        <dbReference type="Rhea" id="RHEA:40808"/>
    </physiologicalReaction>
</comment>
<evidence type="ECO:0000313" key="27">
    <source>
        <dbReference type="Proteomes" id="UP000011518"/>
    </source>
</evidence>
<feature type="compositionally biased region" description="Pro residues" evidence="20">
    <location>
        <begin position="345"/>
        <end position="359"/>
    </location>
</feature>
<dbReference type="GO" id="GO:0051011">
    <property type="term" value="F:microtubule minus-end binding"/>
    <property type="evidence" value="ECO:0007669"/>
    <property type="project" value="TreeGrafter"/>
</dbReference>
<keyword evidence="4" id="KW-0963">Cytoplasm</keyword>
<dbReference type="InParanoid" id="L8Y6M6"/>
<dbReference type="SUPFAM" id="SSF51206">
    <property type="entry name" value="cAMP-binding domain-like"/>
    <property type="match status" value="3"/>
</dbReference>
<dbReference type="GO" id="GO:0007026">
    <property type="term" value="P:negative regulation of microtubule depolymerization"/>
    <property type="evidence" value="ECO:0007669"/>
    <property type="project" value="TreeGrafter"/>
</dbReference>
<feature type="compositionally biased region" description="Low complexity" evidence="20">
    <location>
        <begin position="1545"/>
        <end position="1557"/>
    </location>
</feature>
<feature type="region of interest" description="Disordered" evidence="20">
    <location>
        <begin position="1800"/>
        <end position="1872"/>
    </location>
</feature>
<dbReference type="FunFam" id="3.40.1090.10:FF:000001">
    <property type="entry name" value="neuropathy target esterase isoform X2"/>
    <property type="match status" value="1"/>
</dbReference>
<dbReference type="Pfam" id="PF11971">
    <property type="entry name" value="CAMSAP_CH"/>
    <property type="match status" value="1"/>
</dbReference>
<dbReference type="SMART" id="SM00100">
    <property type="entry name" value="cNMP"/>
    <property type="match status" value="2"/>
</dbReference>
<dbReference type="InterPro" id="IPR016035">
    <property type="entry name" value="Acyl_Trfase/lysoPLipase"/>
</dbReference>
<dbReference type="InterPro" id="IPR001715">
    <property type="entry name" value="CH_dom"/>
</dbReference>
<reference evidence="27" key="2">
    <citation type="journal article" date="2013" name="Nat. Commun.">
        <title>Genome of the Chinese tree shrew.</title>
        <authorList>
            <person name="Fan Y."/>
            <person name="Huang Z.Y."/>
            <person name="Cao C.C."/>
            <person name="Chen C.S."/>
            <person name="Chen Y.X."/>
            <person name="Fan D.D."/>
            <person name="He J."/>
            <person name="Hou H.L."/>
            <person name="Hu L."/>
            <person name="Hu X.T."/>
            <person name="Jiang X.T."/>
            <person name="Lai R."/>
            <person name="Lang Y.S."/>
            <person name="Liang B."/>
            <person name="Liao S.G."/>
            <person name="Mu D."/>
            <person name="Ma Y.Y."/>
            <person name="Niu Y.Y."/>
            <person name="Sun X.Q."/>
            <person name="Xia J.Q."/>
            <person name="Xiao J."/>
            <person name="Xiong Z.Q."/>
            <person name="Xu L."/>
            <person name="Yang L."/>
            <person name="Zhang Y."/>
            <person name="Zhao W."/>
            <person name="Zhao X.D."/>
            <person name="Zheng Y.T."/>
            <person name="Zhou J.M."/>
            <person name="Zhu Y.B."/>
            <person name="Zhang G.J."/>
            <person name="Wang J."/>
            <person name="Yao Y.G."/>
        </authorList>
    </citation>
    <scope>NUCLEOTIDE SEQUENCE [LARGE SCALE GENOMIC DNA]</scope>
</reference>
<feature type="region of interest" description="Disordered" evidence="20">
    <location>
        <begin position="1236"/>
        <end position="1261"/>
    </location>
</feature>
<feature type="compositionally biased region" description="Pro residues" evidence="20">
    <location>
        <begin position="2116"/>
        <end position="2129"/>
    </location>
</feature>
<dbReference type="PROSITE" id="PS50042">
    <property type="entry name" value="CNMP_BINDING_3"/>
    <property type="match status" value="3"/>
</dbReference>
<feature type="domain" description="PNPLA" evidence="25">
    <location>
        <begin position="889"/>
        <end position="1047"/>
    </location>
</feature>
<evidence type="ECO:0000256" key="15">
    <source>
        <dbReference type="ARBA" id="ARBA00048133"/>
    </source>
</evidence>
<comment type="domain">
    <text evidence="18">The CKK domain binds microtubules.</text>
</comment>
<dbReference type="Gene3D" id="2.60.120.10">
    <property type="entry name" value="Jelly Rolls"/>
    <property type="match status" value="3"/>
</dbReference>
<dbReference type="PROSITE" id="PS51508">
    <property type="entry name" value="CKK"/>
    <property type="match status" value="1"/>
</dbReference>
<feature type="compositionally biased region" description="Pro residues" evidence="20">
    <location>
        <begin position="1684"/>
        <end position="1698"/>
    </location>
</feature>
<dbReference type="eggNOG" id="KOG2968">
    <property type="taxonomic scope" value="Eukaryota"/>
</dbReference>
<dbReference type="InterPro" id="IPR002641">
    <property type="entry name" value="PNPLA_dom"/>
</dbReference>
<feature type="region of interest" description="Disordered" evidence="20">
    <location>
        <begin position="2177"/>
        <end position="2232"/>
    </location>
</feature>
<keyword evidence="7 19" id="KW-0378">Hydrolase</keyword>
<dbReference type="Pfam" id="PF01734">
    <property type="entry name" value="Patatin"/>
    <property type="match status" value="1"/>
</dbReference>
<feature type="domain" description="Cyclic nucleotide-binding" evidence="23">
    <location>
        <begin position="170"/>
        <end position="281"/>
    </location>
</feature>
<dbReference type="InterPro" id="IPR056556">
    <property type="entry name" value="NTE1_P-loop_dom"/>
</dbReference>
<dbReference type="InterPro" id="IPR011033">
    <property type="entry name" value="PRC_barrel-like_sf"/>
</dbReference>
<dbReference type="InterPro" id="IPR014710">
    <property type="entry name" value="RmlC-like_jellyroll"/>
</dbReference>
<evidence type="ECO:0000256" key="11">
    <source>
        <dbReference type="ARBA" id="ARBA00023098"/>
    </source>
</evidence>
<feature type="compositionally biased region" description="Polar residues" evidence="20">
    <location>
        <begin position="1987"/>
        <end position="1998"/>
    </location>
</feature>
<dbReference type="InterPro" id="IPR000595">
    <property type="entry name" value="cNMP-bd_dom"/>
</dbReference>
<accession>L8Y6M6</accession>
<dbReference type="GO" id="GO:0036449">
    <property type="term" value="C:microtubule minus-end"/>
    <property type="evidence" value="ECO:0007669"/>
    <property type="project" value="TreeGrafter"/>
</dbReference>
<evidence type="ECO:0000256" key="1">
    <source>
        <dbReference type="ARBA" id="ARBA00004245"/>
    </source>
</evidence>
<feature type="region of interest" description="Disordered" evidence="20">
    <location>
        <begin position="1604"/>
        <end position="1630"/>
    </location>
</feature>
<dbReference type="STRING" id="246437.L8Y6M6"/>
<feature type="domain" description="CKK" evidence="24">
    <location>
        <begin position="2230"/>
        <end position="2364"/>
    </location>
</feature>
<feature type="compositionally biased region" description="Low complexity" evidence="20">
    <location>
        <begin position="1808"/>
        <end position="1819"/>
    </location>
</feature>
<feature type="region of interest" description="Disordered" evidence="20">
    <location>
        <begin position="409"/>
        <end position="432"/>
    </location>
</feature>
<comment type="similarity">
    <text evidence="3">Belongs to the NTE family.</text>
</comment>
<evidence type="ECO:0000256" key="16">
    <source>
        <dbReference type="ARBA" id="ARBA00048454"/>
    </source>
</evidence>
<dbReference type="InterPro" id="IPR036872">
    <property type="entry name" value="CH_dom_sf"/>
</dbReference>
<dbReference type="Proteomes" id="UP000011518">
    <property type="component" value="Unassembled WGS sequence"/>
</dbReference>
<dbReference type="GO" id="GO:0030507">
    <property type="term" value="F:spectrin binding"/>
    <property type="evidence" value="ECO:0007669"/>
    <property type="project" value="InterPro"/>
</dbReference>
<evidence type="ECO:0000256" key="6">
    <source>
        <dbReference type="ARBA" id="ARBA00022701"/>
    </source>
</evidence>
<dbReference type="FunFam" id="2.60.120.10:FF:000012">
    <property type="entry name" value="neuropathy target esterase isoform X2"/>
    <property type="match status" value="1"/>
</dbReference>
<comment type="subcellular location">
    <subcellularLocation>
        <location evidence="1">Cytoplasm</location>
        <location evidence="1">Cytoskeleton</location>
    </subcellularLocation>
    <subcellularLocation>
        <location evidence="2">Endoplasmic reticulum membrane</location>
        <topology evidence="2">Single-pass type III membrane protein</topology>
    </subcellularLocation>
</comment>
<dbReference type="GO" id="GO:0031175">
    <property type="term" value="P:neuron projection development"/>
    <property type="evidence" value="ECO:0007669"/>
    <property type="project" value="InterPro"/>
</dbReference>
<feature type="active site" description="Nucleophile" evidence="19">
    <location>
        <position position="922"/>
    </location>
</feature>
<dbReference type="SUPFAM" id="SSF52151">
    <property type="entry name" value="FabD/lysophospholipase-like"/>
    <property type="match status" value="1"/>
</dbReference>
<evidence type="ECO:0000256" key="3">
    <source>
        <dbReference type="ARBA" id="ARBA00006636"/>
    </source>
</evidence>
<feature type="compositionally biased region" description="Low complexity" evidence="20">
    <location>
        <begin position="1916"/>
        <end position="1943"/>
    </location>
</feature>
<evidence type="ECO:0000256" key="10">
    <source>
        <dbReference type="ARBA" id="ARBA00023054"/>
    </source>
</evidence>
<evidence type="ECO:0000313" key="26">
    <source>
        <dbReference type="EMBL" id="ELV09986.1"/>
    </source>
</evidence>
<evidence type="ECO:0000259" key="25">
    <source>
        <dbReference type="PROSITE" id="PS51635"/>
    </source>
</evidence>
<dbReference type="PROSITE" id="PS01237">
    <property type="entry name" value="UPF0028"/>
    <property type="match status" value="1"/>
</dbReference>
<feature type="transmembrane region" description="Helical" evidence="21">
    <location>
        <begin position="33"/>
        <end position="55"/>
    </location>
</feature>
<dbReference type="CDD" id="cd07225">
    <property type="entry name" value="Pat_PNPLA6_PNPLA7"/>
    <property type="match status" value="1"/>
</dbReference>
<dbReference type="SUPFAM" id="SSF50346">
    <property type="entry name" value="PRC-barrel domain"/>
    <property type="match status" value="1"/>
</dbReference>
<dbReference type="InterPro" id="IPR022613">
    <property type="entry name" value="CH_CAMSAP_2"/>
</dbReference>
<dbReference type="CDD" id="cd00038">
    <property type="entry name" value="CAP_ED"/>
    <property type="match status" value="3"/>
</dbReference>
<evidence type="ECO:0000256" key="12">
    <source>
        <dbReference type="ARBA" id="ARBA00023136"/>
    </source>
</evidence>
<dbReference type="EMBL" id="KB369007">
    <property type="protein sequence ID" value="ELV09986.1"/>
    <property type="molecule type" value="Genomic_DNA"/>
</dbReference>